<evidence type="ECO:0000256" key="4">
    <source>
        <dbReference type="ARBA" id="ARBA00022723"/>
    </source>
</evidence>
<sequence>MSSACSIRVRGVVQGVGFRPFVYRLAQANTLAGWVLNGDQGVEIHLEGAERDMEAFVEEMQSKHPAASIISEVEVEPALFEDLNEFTIRESHRAGRPTAHVSPDLPVCDDCLNECFDPSDRRYRYPYVNCTNCGPRYSVILALPYDRANTTMREWPMDTYCDSEYHNPANRRFHAQPVACPDCGPNFALRQNGLDSARGWDAIRKTAELLREGSIVAIKGLGGYHLACDARNPIATAALRVRKYRKEKPFALMTRDVEAARRLVCLTSETETLLTSSARPIVLARARLELEGVSPDNHDLGVMLPYTPLHHLLFAAGAPEALVMTSANRSHEPITYEDADAKKRLSGIADAFLIGERPIARRVEDSIARVGTFGPVILRRSRGYAPSAVAKLPIKRPVLALGSDLKNTITLVVDGHAFVSHHIGDLSHYQAFQAFAKTIEDLLSMYDVDTRDLLVVHDCHPQYASTSHAAMLPAQETRAIQHHRAHLASVLAERGEWEKRVIGVSFDGTGFGDDGSIWGGEIFTGSLARGFERVAHLREAALPGGDGAAQYPVQAASGFLAQINGLTDLTQSPFHFTSRYQNAMQLIRRGVRTFSTTSVGRLFDAAAALLGFVRENTFEGQAAIWLEQLARDSSSAEAYPFPITDEELDFRPLLDAVIRDRLRGCGVSDIARCFQRGVAAVTAELTLQLCHSHAIDTVVLSGGVFQNELLLEDLKSLLLPHRLEIWTNHAVPPNDGGISLGQAALAAFGNFNDAKSSVRVGAIHA</sequence>
<dbReference type="EMBL" id="JACHDY010000002">
    <property type="protein sequence ID" value="MBB5316991.1"/>
    <property type="molecule type" value="Genomic_DNA"/>
</dbReference>
<dbReference type="PANTHER" id="PTHR42959:SF1">
    <property type="entry name" value="CARBAMOYLTRANSFERASE HYPF"/>
    <property type="match status" value="1"/>
</dbReference>
<evidence type="ECO:0000256" key="7">
    <source>
        <dbReference type="ARBA" id="ARBA00048220"/>
    </source>
</evidence>
<keyword evidence="13" id="KW-1185">Reference proteome</keyword>
<feature type="active site" evidence="9">
    <location>
        <position position="19"/>
    </location>
</feature>
<dbReference type="InterPro" id="IPR051060">
    <property type="entry name" value="Carbamoyltrans_HypF-like"/>
</dbReference>
<evidence type="ECO:0000313" key="13">
    <source>
        <dbReference type="Proteomes" id="UP000568106"/>
    </source>
</evidence>
<dbReference type="Pfam" id="PF01300">
    <property type="entry name" value="Sua5_yciO_yrdC"/>
    <property type="match status" value="1"/>
</dbReference>
<dbReference type="InterPro" id="IPR043129">
    <property type="entry name" value="ATPase_NBD"/>
</dbReference>
<dbReference type="SUPFAM" id="SSF55821">
    <property type="entry name" value="YrdC/RibB"/>
    <property type="match status" value="1"/>
</dbReference>
<dbReference type="InterPro" id="IPR041440">
    <property type="entry name" value="HypF_C"/>
</dbReference>
<comment type="caution">
    <text evidence="12">The sequence shown here is derived from an EMBL/GenBank/DDBJ whole genome shotgun (WGS) entry which is preliminary data.</text>
</comment>
<dbReference type="GO" id="GO:0051604">
    <property type="term" value="P:protein maturation"/>
    <property type="evidence" value="ECO:0007669"/>
    <property type="project" value="TreeGrafter"/>
</dbReference>
<dbReference type="EC" id="6.2.-.-" evidence="8"/>
<dbReference type="InterPro" id="IPR055128">
    <property type="entry name" value="HypF_C_2"/>
</dbReference>
<evidence type="ECO:0000259" key="11">
    <source>
        <dbReference type="PROSITE" id="PS51163"/>
    </source>
</evidence>
<dbReference type="InterPro" id="IPR006070">
    <property type="entry name" value="Sua5-like_dom"/>
</dbReference>
<feature type="domain" description="YrdC-like" evidence="11">
    <location>
        <begin position="200"/>
        <end position="383"/>
    </location>
</feature>
<dbReference type="Proteomes" id="UP000568106">
    <property type="component" value="Unassembled WGS sequence"/>
</dbReference>
<dbReference type="InterPro" id="IPR017945">
    <property type="entry name" value="DHBP_synth_RibB-like_a/b_dom"/>
</dbReference>
<dbReference type="GO" id="GO:0016743">
    <property type="term" value="F:carboxyl- or carbamoyltransferase activity"/>
    <property type="evidence" value="ECO:0007669"/>
    <property type="project" value="UniProtKB-UniRule"/>
</dbReference>
<evidence type="ECO:0000256" key="9">
    <source>
        <dbReference type="PROSITE-ProRule" id="PRU00520"/>
    </source>
</evidence>
<comment type="similarity">
    <text evidence="2 8">Belongs to the carbamoyltransferase HypF family.</text>
</comment>
<keyword evidence="5" id="KW-0863">Zinc-finger</keyword>
<protein>
    <recommendedName>
        <fullName evidence="8">Carbamoyltransferase</fullName>
        <ecNumber evidence="8">6.2.-.-</ecNumber>
    </recommendedName>
</protein>
<evidence type="ECO:0000256" key="2">
    <source>
        <dbReference type="ARBA" id="ARBA00008097"/>
    </source>
</evidence>
<keyword evidence="3" id="KW-0436">Ligase</keyword>
<comment type="catalytic activity">
    <reaction evidence="9">
        <text>an acyl phosphate + H2O = a carboxylate + phosphate + H(+)</text>
        <dbReference type="Rhea" id="RHEA:14965"/>
        <dbReference type="ChEBI" id="CHEBI:15377"/>
        <dbReference type="ChEBI" id="CHEBI:15378"/>
        <dbReference type="ChEBI" id="CHEBI:29067"/>
        <dbReference type="ChEBI" id="CHEBI:43474"/>
        <dbReference type="ChEBI" id="CHEBI:59918"/>
        <dbReference type="EC" id="3.6.1.7"/>
    </reaction>
</comment>
<feature type="domain" description="Acylphosphatase-like" evidence="10">
    <location>
        <begin position="4"/>
        <end position="90"/>
    </location>
</feature>
<evidence type="ECO:0000259" key="10">
    <source>
        <dbReference type="PROSITE" id="PS51160"/>
    </source>
</evidence>
<evidence type="ECO:0000313" key="12">
    <source>
        <dbReference type="EMBL" id="MBB5316991.1"/>
    </source>
</evidence>
<dbReference type="InterPro" id="IPR004421">
    <property type="entry name" value="Carbamoyltransferase_HypF"/>
</dbReference>
<dbReference type="PROSITE" id="PS51163">
    <property type="entry name" value="YRDC"/>
    <property type="match status" value="1"/>
</dbReference>
<dbReference type="UniPathway" id="UPA00335"/>
<evidence type="ECO:0000256" key="6">
    <source>
        <dbReference type="ARBA" id="ARBA00022833"/>
    </source>
</evidence>
<dbReference type="SUPFAM" id="SSF53067">
    <property type="entry name" value="Actin-like ATPase domain"/>
    <property type="match status" value="1"/>
</dbReference>
<evidence type="ECO:0000256" key="3">
    <source>
        <dbReference type="ARBA" id="ARBA00022598"/>
    </source>
</evidence>
<dbReference type="PROSITE" id="PS51160">
    <property type="entry name" value="ACYLPHOSPHATASE_3"/>
    <property type="match status" value="1"/>
</dbReference>
<gene>
    <name evidence="12" type="ORF">HDF09_001660</name>
</gene>
<comment type="catalytic activity">
    <reaction evidence="7">
        <text>C-terminal L-cysteinyl-[HypE protein] + carbamoyl phosphate + ATP + H2O = C-terminal S-carboxamide-L-cysteinyl-[HypE protein] + AMP + phosphate + diphosphate + H(+)</text>
        <dbReference type="Rhea" id="RHEA:55636"/>
        <dbReference type="Rhea" id="RHEA-COMP:14247"/>
        <dbReference type="Rhea" id="RHEA-COMP:14392"/>
        <dbReference type="ChEBI" id="CHEBI:15377"/>
        <dbReference type="ChEBI" id="CHEBI:15378"/>
        <dbReference type="ChEBI" id="CHEBI:30616"/>
        <dbReference type="ChEBI" id="CHEBI:33019"/>
        <dbReference type="ChEBI" id="CHEBI:43474"/>
        <dbReference type="ChEBI" id="CHEBI:58228"/>
        <dbReference type="ChEBI" id="CHEBI:76913"/>
        <dbReference type="ChEBI" id="CHEBI:139126"/>
        <dbReference type="ChEBI" id="CHEBI:456215"/>
    </reaction>
</comment>
<organism evidence="12 13">
    <name type="scientific">Tunturiibacter empetritectus</name>
    <dbReference type="NCBI Taxonomy" id="3069691"/>
    <lineage>
        <taxon>Bacteria</taxon>
        <taxon>Pseudomonadati</taxon>
        <taxon>Acidobacteriota</taxon>
        <taxon>Terriglobia</taxon>
        <taxon>Terriglobales</taxon>
        <taxon>Acidobacteriaceae</taxon>
        <taxon>Tunturiibacter</taxon>
    </lineage>
</organism>
<dbReference type="InterPro" id="IPR011125">
    <property type="entry name" value="Znf_HypF"/>
</dbReference>
<dbReference type="Gene3D" id="3.30.420.40">
    <property type="match status" value="1"/>
</dbReference>
<dbReference type="Gene3D" id="3.30.110.120">
    <property type="match status" value="1"/>
</dbReference>
<reference evidence="12" key="1">
    <citation type="submission" date="2020-08" db="EMBL/GenBank/DDBJ databases">
        <title>Genomic Encyclopedia of Type Strains, Phase IV (KMG-V): Genome sequencing to study the core and pangenomes of soil and plant-associated prokaryotes.</title>
        <authorList>
            <person name="Whitman W."/>
        </authorList>
    </citation>
    <scope>NUCLEOTIDE SEQUENCE [LARGE SCALE GENOMIC DNA]</scope>
    <source>
        <strain evidence="12">M8UP27</strain>
    </source>
</reference>
<dbReference type="InterPro" id="IPR001792">
    <property type="entry name" value="Acylphosphatase-like_dom"/>
</dbReference>
<dbReference type="Gene3D" id="3.90.870.50">
    <property type="match status" value="1"/>
</dbReference>
<dbReference type="NCBIfam" id="TIGR00143">
    <property type="entry name" value="hypF"/>
    <property type="match status" value="1"/>
</dbReference>
<dbReference type="GO" id="GO:0003725">
    <property type="term" value="F:double-stranded RNA binding"/>
    <property type="evidence" value="ECO:0007669"/>
    <property type="project" value="InterPro"/>
</dbReference>
<dbReference type="SUPFAM" id="SSF54975">
    <property type="entry name" value="Acylphosphatase/BLUF domain-like"/>
    <property type="match status" value="1"/>
</dbReference>
<dbReference type="Pfam" id="PF00708">
    <property type="entry name" value="Acylphosphatase"/>
    <property type="match status" value="1"/>
</dbReference>
<proteinExistence type="inferred from homology"/>
<dbReference type="PANTHER" id="PTHR42959">
    <property type="entry name" value="CARBAMOYLTRANSFERASE"/>
    <property type="match status" value="1"/>
</dbReference>
<accession>A0A7W8MQQ6</accession>
<dbReference type="Pfam" id="PF07503">
    <property type="entry name" value="zf-HYPF"/>
    <property type="match status" value="2"/>
</dbReference>
<dbReference type="GO" id="GO:0003998">
    <property type="term" value="F:acylphosphatase activity"/>
    <property type="evidence" value="ECO:0007669"/>
    <property type="project" value="UniProtKB-EC"/>
</dbReference>
<dbReference type="InterPro" id="IPR036046">
    <property type="entry name" value="Acylphosphatase-like_dom_sf"/>
</dbReference>
<evidence type="ECO:0000256" key="5">
    <source>
        <dbReference type="ARBA" id="ARBA00022771"/>
    </source>
</evidence>
<feature type="active site" evidence="9">
    <location>
        <position position="37"/>
    </location>
</feature>
<evidence type="ECO:0000256" key="8">
    <source>
        <dbReference type="PIRNR" id="PIRNR006256"/>
    </source>
</evidence>
<dbReference type="AlphaFoldDB" id="A0A7W8MQQ6"/>
<dbReference type="GO" id="GO:0016874">
    <property type="term" value="F:ligase activity"/>
    <property type="evidence" value="ECO:0007669"/>
    <property type="project" value="UniProtKB-UniRule"/>
</dbReference>
<keyword evidence="9" id="KW-0378">Hydrolase</keyword>
<comment type="pathway">
    <text evidence="1">Protein modification; [NiFe] hydrogenase maturation.</text>
</comment>
<evidence type="ECO:0000256" key="1">
    <source>
        <dbReference type="ARBA" id="ARBA00004711"/>
    </source>
</evidence>
<dbReference type="Gene3D" id="3.30.420.360">
    <property type="match status" value="1"/>
</dbReference>
<keyword evidence="6" id="KW-0862">Zinc</keyword>
<dbReference type="PIRSF" id="PIRSF006256">
    <property type="entry name" value="CMPcnvr_hdrg_mat"/>
    <property type="match status" value="1"/>
</dbReference>
<dbReference type="Pfam" id="PF22521">
    <property type="entry name" value="HypF_C_2"/>
    <property type="match status" value="1"/>
</dbReference>
<dbReference type="InterPro" id="IPR017968">
    <property type="entry name" value="Acylphosphatase_CS"/>
</dbReference>
<keyword evidence="4" id="KW-0479">Metal-binding</keyword>
<dbReference type="GO" id="GO:0008270">
    <property type="term" value="F:zinc ion binding"/>
    <property type="evidence" value="ECO:0007669"/>
    <property type="project" value="UniProtKB-KW"/>
</dbReference>
<dbReference type="PROSITE" id="PS00150">
    <property type="entry name" value="ACYLPHOSPHATASE_1"/>
    <property type="match status" value="1"/>
</dbReference>
<name>A0A7W8MQQ6_9BACT</name>
<dbReference type="Pfam" id="PF17788">
    <property type="entry name" value="HypF_C"/>
    <property type="match status" value="1"/>
</dbReference>